<evidence type="ECO:0008006" key="3">
    <source>
        <dbReference type="Google" id="ProtNLM"/>
    </source>
</evidence>
<evidence type="ECO:0000313" key="1">
    <source>
        <dbReference type="EMBL" id="TET47408.1"/>
    </source>
</evidence>
<comment type="caution">
    <text evidence="1">The sequence shown here is derived from an EMBL/GenBank/DDBJ whole genome shotgun (WGS) entry which is preliminary data.</text>
</comment>
<dbReference type="Pfam" id="PF00702">
    <property type="entry name" value="Hydrolase"/>
    <property type="match status" value="1"/>
</dbReference>
<organism evidence="1 2">
    <name type="scientific">candidate division TA06 bacterium</name>
    <dbReference type="NCBI Taxonomy" id="2250710"/>
    <lineage>
        <taxon>Bacteria</taxon>
        <taxon>Bacteria division TA06</taxon>
    </lineage>
</organism>
<proteinExistence type="predicted"/>
<dbReference type="GO" id="GO:0008967">
    <property type="term" value="F:phosphoglycolate phosphatase activity"/>
    <property type="evidence" value="ECO:0007669"/>
    <property type="project" value="TreeGrafter"/>
</dbReference>
<protein>
    <recommendedName>
        <fullName evidence="3">HAD family hydrolase</fullName>
    </recommendedName>
</protein>
<gene>
    <name evidence="1" type="ORF">E3J62_01625</name>
</gene>
<dbReference type="InterPro" id="IPR036412">
    <property type="entry name" value="HAD-like_sf"/>
</dbReference>
<dbReference type="InterPro" id="IPR023214">
    <property type="entry name" value="HAD_sf"/>
</dbReference>
<sequence>MRQTVEKTLVAFDCDGVIFDHIGEDFLCAYNALLTLFPETKVPGLPSRNLGLEDIAQVRHESVLFARFRSLAGFCLRAEEYYTVLDLSLTRDGNGVSIGEKEFQEAGKNAQELHHQFREEFYKARSLLQEQALERWAEIIPIYPGVFEAISGLASRPGTIVAAATGRDRSSTVRLLAHNRIGRLFEHIAARENGDTKLEQLTYLSDLTSVPLERMVYVDDKLTNLQEIKGQVIPALPDWGLTSPQDIEKGRQAGFEIVRLPTLYQQIDRLLTRLTV</sequence>
<dbReference type="SUPFAM" id="SSF56784">
    <property type="entry name" value="HAD-like"/>
    <property type="match status" value="1"/>
</dbReference>
<dbReference type="Proteomes" id="UP000315525">
    <property type="component" value="Unassembled WGS sequence"/>
</dbReference>
<dbReference type="GO" id="GO:0005829">
    <property type="term" value="C:cytosol"/>
    <property type="evidence" value="ECO:0007669"/>
    <property type="project" value="TreeGrafter"/>
</dbReference>
<dbReference type="GO" id="GO:0006281">
    <property type="term" value="P:DNA repair"/>
    <property type="evidence" value="ECO:0007669"/>
    <property type="project" value="TreeGrafter"/>
</dbReference>
<dbReference type="Gene3D" id="3.40.50.1000">
    <property type="entry name" value="HAD superfamily/HAD-like"/>
    <property type="match status" value="1"/>
</dbReference>
<reference evidence="1 2" key="1">
    <citation type="submission" date="2019-03" db="EMBL/GenBank/DDBJ databases">
        <title>Metabolic potential of uncultured bacteria and archaea associated with petroleum seepage in deep-sea sediments.</title>
        <authorList>
            <person name="Dong X."/>
            <person name="Hubert C."/>
        </authorList>
    </citation>
    <scope>NUCLEOTIDE SEQUENCE [LARGE SCALE GENOMIC DNA]</scope>
    <source>
        <strain evidence="1">E44_bin18</strain>
    </source>
</reference>
<dbReference type="PANTHER" id="PTHR43434:SF1">
    <property type="entry name" value="PHOSPHOGLYCOLATE PHOSPHATASE"/>
    <property type="match status" value="1"/>
</dbReference>
<evidence type="ECO:0000313" key="2">
    <source>
        <dbReference type="Proteomes" id="UP000315525"/>
    </source>
</evidence>
<accession>A0A523UXZ3</accession>
<name>A0A523UXZ3_UNCT6</name>
<dbReference type="InterPro" id="IPR050155">
    <property type="entry name" value="HAD-like_hydrolase_sf"/>
</dbReference>
<dbReference type="AlphaFoldDB" id="A0A523UXZ3"/>
<dbReference type="PANTHER" id="PTHR43434">
    <property type="entry name" value="PHOSPHOGLYCOLATE PHOSPHATASE"/>
    <property type="match status" value="1"/>
</dbReference>
<dbReference type="EMBL" id="SOJN01000022">
    <property type="protein sequence ID" value="TET47408.1"/>
    <property type="molecule type" value="Genomic_DNA"/>
</dbReference>